<accession>U4LVY9</accession>
<keyword evidence="3" id="KW-1185">Reference proteome</keyword>
<dbReference type="Proteomes" id="UP000018144">
    <property type="component" value="Unassembled WGS sequence"/>
</dbReference>
<feature type="region of interest" description="Disordered" evidence="1">
    <location>
        <begin position="91"/>
        <end position="119"/>
    </location>
</feature>
<sequence length="119" mass="13682">MKWKINVSELEALLSLWLFHFRKDRGKSDSPGKEQRTRILGPNTSALKRDLRWWMIDEFNRGINYEGGRFGDLDDMAMGFCGIQDQADDELQYPDKLSAEGNRGLKDRLSTSNSKAPTQ</sequence>
<evidence type="ECO:0000313" key="3">
    <source>
        <dbReference type="Proteomes" id="UP000018144"/>
    </source>
</evidence>
<dbReference type="EMBL" id="HF935976">
    <property type="protein sequence ID" value="CCX32966.1"/>
    <property type="molecule type" value="Genomic_DNA"/>
</dbReference>
<evidence type="ECO:0000313" key="2">
    <source>
        <dbReference type="EMBL" id="CCX32966.1"/>
    </source>
</evidence>
<organism evidence="2 3">
    <name type="scientific">Pyronema omphalodes (strain CBS 100304)</name>
    <name type="common">Pyronema confluens</name>
    <dbReference type="NCBI Taxonomy" id="1076935"/>
    <lineage>
        <taxon>Eukaryota</taxon>
        <taxon>Fungi</taxon>
        <taxon>Dikarya</taxon>
        <taxon>Ascomycota</taxon>
        <taxon>Pezizomycotina</taxon>
        <taxon>Pezizomycetes</taxon>
        <taxon>Pezizales</taxon>
        <taxon>Pyronemataceae</taxon>
        <taxon>Pyronema</taxon>
    </lineage>
</organism>
<feature type="compositionally biased region" description="Polar residues" evidence="1">
    <location>
        <begin position="110"/>
        <end position="119"/>
    </location>
</feature>
<dbReference type="AlphaFoldDB" id="U4LVY9"/>
<gene>
    <name evidence="2" type="ORF">PCON_13991</name>
</gene>
<reference evidence="2 3" key="1">
    <citation type="journal article" date="2013" name="PLoS Genet.">
        <title>The genome and development-dependent transcriptomes of Pyronema confluens: a window into fungal evolution.</title>
        <authorList>
            <person name="Traeger S."/>
            <person name="Altegoer F."/>
            <person name="Freitag M."/>
            <person name="Gabaldon T."/>
            <person name="Kempken F."/>
            <person name="Kumar A."/>
            <person name="Marcet-Houben M."/>
            <person name="Poggeler S."/>
            <person name="Stajich J.E."/>
            <person name="Nowrousian M."/>
        </authorList>
    </citation>
    <scope>NUCLEOTIDE SEQUENCE [LARGE SCALE GENOMIC DNA]</scope>
    <source>
        <strain evidence="3">CBS 100304</strain>
        <tissue evidence="2">Vegetative mycelium</tissue>
    </source>
</reference>
<dbReference type="OrthoDB" id="10660369at2759"/>
<name>U4LVY9_PYROM</name>
<evidence type="ECO:0000256" key="1">
    <source>
        <dbReference type="SAM" id="MobiDB-lite"/>
    </source>
</evidence>
<protein>
    <submittedName>
        <fullName evidence="2">Uncharacterized protein</fullName>
    </submittedName>
</protein>
<proteinExistence type="predicted"/>